<dbReference type="PANTHER" id="PTHR43060">
    <property type="entry name" value="3-HYDROXYISOBUTYRATE DEHYDROGENASE-LIKE 1, MITOCHONDRIAL-RELATED"/>
    <property type="match status" value="1"/>
</dbReference>
<dbReference type="InterPro" id="IPR036291">
    <property type="entry name" value="NAD(P)-bd_dom_sf"/>
</dbReference>
<protein>
    <submittedName>
        <fullName evidence="5">Unannotated protein</fullName>
    </submittedName>
</protein>
<dbReference type="PANTHER" id="PTHR43060:SF15">
    <property type="entry name" value="3-HYDROXYISOBUTYRATE DEHYDROGENASE-LIKE 1, MITOCHONDRIAL-RELATED"/>
    <property type="match status" value="1"/>
</dbReference>
<evidence type="ECO:0000256" key="2">
    <source>
        <dbReference type="ARBA" id="ARBA00023027"/>
    </source>
</evidence>
<name>A0A6J6MYB6_9ZZZZ</name>
<dbReference type="Gene3D" id="1.10.1040.10">
    <property type="entry name" value="N-(1-d-carboxylethyl)-l-norvaline Dehydrogenase, domain 2"/>
    <property type="match status" value="1"/>
</dbReference>
<dbReference type="GO" id="GO:0050661">
    <property type="term" value="F:NADP binding"/>
    <property type="evidence" value="ECO:0007669"/>
    <property type="project" value="InterPro"/>
</dbReference>
<dbReference type="InterPro" id="IPR015815">
    <property type="entry name" value="HIBADH-related"/>
</dbReference>
<sequence>MTRVGFCGLGVMGYPMAGHLASAGHSVSVYNRTSARADAWVAEYSGAAFPTPREVAASSDIVMLCVGNDADVRAVVMGPDGVLAGAHDGLIVVDHTTTSAELAREISTACAAAGVGFVDAPVSGGQAGAINGALTVMCGADSEEVFADVAVVAAAYSRSCVRLGNAGSGQLAKMVNQICIAGVVQGLAEGLAFATKAGLDAHAVLDVISKGAAQSWQMENRGHTMVDDSFDFGFAVEWMIKDLGFCVEEAQRNGAELPVADLVLGFYRELYADGAGRLDTSSLIRRLP</sequence>
<dbReference type="Pfam" id="PF03446">
    <property type="entry name" value="NAD_binding_2"/>
    <property type="match status" value="1"/>
</dbReference>
<dbReference type="GO" id="GO:0016491">
    <property type="term" value="F:oxidoreductase activity"/>
    <property type="evidence" value="ECO:0007669"/>
    <property type="project" value="UniProtKB-KW"/>
</dbReference>
<dbReference type="SUPFAM" id="SSF51735">
    <property type="entry name" value="NAD(P)-binding Rossmann-fold domains"/>
    <property type="match status" value="1"/>
</dbReference>
<dbReference type="Pfam" id="PF14833">
    <property type="entry name" value="NAD_binding_11"/>
    <property type="match status" value="1"/>
</dbReference>
<feature type="domain" description="6-phosphogluconate dehydrogenase NADP-binding" evidence="3">
    <location>
        <begin position="3"/>
        <end position="162"/>
    </location>
</feature>
<gene>
    <name evidence="5" type="ORF">UFOPK2334_00941</name>
</gene>
<dbReference type="InterPro" id="IPR008927">
    <property type="entry name" value="6-PGluconate_DH-like_C_sf"/>
</dbReference>
<dbReference type="SUPFAM" id="SSF48179">
    <property type="entry name" value="6-phosphogluconate dehydrogenase C-terminal domain-like"/>
    <property type="match status" value="1"/>
</dbReference>
<feature type="domain" description="3-hydroxyisobutyrate dehydrogenase-like NAD-binding" evidence="4">
    <location>
        <begin position="167"/>
        <end position="286"/>
    </location>
</feature>
<evidence type="ECO:0000256" key="1">
    <source>
        <dbReference type="ARBA" id="ARBA00023002"/>
    </source>
</evidence>
<reference evidence="5" key="1">
    <citation type="submission" date="2020-05" db="EMBL/GenBank/DDBJ databases">
        <authorList>
            <person name="Chiriac C."/>
            <person name="Salcher M."/>
            <person name="Ghai R."/>
            <person name="Kavagutti S V."/>
        </authorList>
    </citation>
    <scope>NUCLEOTIDE SEQUENCE</scope>
</reference>
<dbReference type="InterPro" id="IPR013328">
    <property type="entry name" value="6PGD_dom2"/>
</dbReference>
<dbReference type="GO" id="GO:0051287">
    <property type="term" value="F:NAD binding"/>
    <property type="evidence" value="ECO:0007669"/>
    <property type="project" value="InterPro"/>
</dbReference>
<dbReference type="EMBL" id="CAEZXA010000077">
    <property type="protein sequence ID" value="CAB4677515.1"/>
    <property type="molecule type" value="Genomic_DNA"/>
</dbReference>
<dbReference type="InterPro" id="IPR006115">
    <property type="entry name" value="6PGDH_NADP-bd"/>
</dbReference>
<organism evidence="5">
    <name type="scientific">freshwater metagenome</name>
    <dbReference type="NCBI Taxonomy" id="449393"/>
    <lineage>
        <taxon>unclassified sequences</taxon>
        <taxon>metagenomes</taxon>
        <taxon>ecological metagenomes</taxon>
    </lineage>
</organism>
<dbReference type="AlphaFoldDB" id="A0A6J6MYB6"/>
<dbReference type="Gene3D" id="3.40.50.720">
    <property type="entry name" value="NAD(P)-binding Rossmann-like Domain"/>
    <property type="match status" value="1"/>
</dbReference>
<evidence type="ECO:0000313" key="5">
    <source>
        <dbReference type="EMBL" id="CAB4677515.1"/>
    </source>
</evidence>
<dbReference type="InterPro" id="IPR029154">
    <property type="entry name" value="HIBADH-like_NADP-bd"/>
</dbReference>
<keyword evidence="1" id="KW-0560">Oxidoreductase</keyword>
<keyword evidence="2" id="KW-0520">NAD</keyword>
<dbReference type="PIRSF" id="PIRSF000103">
    <property type="entry name" value="HIBADH"/>
    <property type="match status" value="1"/>
</dbReference>
<accession>A0A6J6MYB6</accession>
<proteinExistence type="predicted"/>
<evidence type="ECO:0000259" key="3">
    <source>
        <dbReference type="Pfam" id="PF03446"/>
    </source>
</evidence>
<evidence type="ECO:0000259" key="4">
    <source>
        <dbReference type="Pfam" id="PF14833"/>
    </source>
</evidence>